<evidence type="ECO:0000313" key="3">
    <source>
        <dbReference type="EMBL" id="MFC4347425.1"/>
    </source>
</evidence>
<comment type="caution">
    <text evidence="3">The sequence shown here is derived from an EMBL/GenBank/DDBJ whole genome shotgun (WGS) entry which is preliminary data.</text>
</comment>
<dbReference type="InterPro" id="IPR001387">
    <property type="entry name" value="Cro/C1-type_HTH"/>
</dbReference>
<dbReference type="CDD" id="cd00093">
    <property type="entry name" value="HTH_XRE"/>
    <property type="match status" value="1"/>
</dbReference>
<evidence type="ECO:0000259" key="2">
    <source>
        <dbReference type="PROSITE" id="PS50943"/>
    </source>
</evidence>
<reference evidence="4" key="1">
    <citation type="journal article" date="2019" name="Int. J. Syst. Evol. Microbiol.">
        <title>The Global Catalogue of Microorganisms (GCM) 10K type strain sequencing project: providing services to taxonomists for standard genome sequencing and annotation.</title>
        <authorList>
            <consortium name="The Broad Institute Genomics Platform"/>
            <consortium name="The Broad Institute Genome Sequencing Center for Infectious Disease"/>
            <person name="Wu L."/>
            <person name="Ma J."/>
        </authorList>
    </citation>
    <scope>NUCLEOTIDE SEQUENCE [LARGE SCALE GENOMIC DNA]</scope>
    <source>
        <strain evidence="4">CGMCC 1.15304</strain>
    </source>
</reference>
<dbReference type="Pfam" id="PF01381">
    <property type="entry name" value="HTH_3"/>
    <property type="match status" value="1"/>
</dbReference>
<dbReference type="Gene3D" id="1.10.260.40">
    <property type="entry name" value="lambda repressor-like DNA-binding domains"/>
    <property type="match status" value="1"/>
</dbReference>
<organism evidence="3 4">
    <name type="scientific">Kordiimonas lipolytica</name>
    <dbReference type="NCBI Taxonomy" id="1662421"/>
    <lineage>
        <taxon>Bacteria</taxon>
        <taxon>Pseudomonadati</taxon>
        <taxon>Pseudomonadota</taxon>
        <taxon>Alphaproteobacteria</taxon>
        <taxon>Kordiimonadales</taxon>
        <taxon>Kordiimonadaceae</taxon>
        <taxon>Kordiimonas</taxon>
    </lineage>
</organism>
<accession>A0ABV8U9U8</accession>
<dbReference type="PANTHER" id="PTHR46558:SF4">
    <property type="entry name" value="DNA-BIDING PHAGE PROTEIN"/>
    <property type="match status" value="1"/>
</dbReference>
<evidence type="ECO:0000256" key="1">
    <source>
        <dbReference type="ARBA" id="ARBA00023125"/>
    </source>
</evidence>
<dbReference type="Proteomes" id="UP001595776">
    <property type="component" value="Unassembled WGS sequence"/>
</dbReference>
<dbReference type="RefSeq" id="WP_082720110.1">
    <property type="nucleotide sequence ID" value="NZ_JBHSCR010000003.1"/>
</dbReference>
<feature type="domain" description="HTH cro/C1-type" evidence="2">
    <location>
        <begin position="77"/>
        <end position="122"/>
    </location>
</feature>
<dbReference type="EMBL" id="JBHSCR010000003">
    <property type="protein sequence ID" value="MFC4347425.1"/>
    <property type="molecule type" value="Genomic_DNA"/>
</dbReference>
<evidence type="ECO:0000313" key="4">
    <source>
        <dbReference type="Proteomes" id="UP001595776"/>
    </source>
</evidence>
<keyword evidence="4" id="KW-1185">Reference proteome</keyword>
<dbReference type="SUPFAM" id="SSF47413">
    <property type="entry name" value="lambda repressor-like DNA-binding domains"/>
    <property type="match status" value="1"/>
</dbReference>
<proteinExistence type="predicted"/>
<dbReference type="PROSITE" id="PS50943">
    <property type="entry name" value="HTH_CROC1"/>
    <property type="match status" value="1"/>
</dbReference>
<protein>
    <submittedName>
        <fullName evidence="3">Helix-turn-helix transcriptional regulator</fullName>
    </submittedName>
</protein>
<dbReference type="InterPro" id="IPR010982">
    <property type="entry name" value="Lambda_DNA-bd_dom_sf"/>
</dbReference>
<gene>
    <name evidence="3" type="ORF">ACFO5Q_06165</name>
</gene>
<keyword evidence="1" id="KW-0238">DNA-binding</keyword>
<dbReference type="PANTHER" id="PTHR46558">
    <property type="entry name" value="TRACRIPTIONAL REGULATORY PROTEIN-RELATED-RELATED"/>
    <property type="match status" value="1"/>
</dbReference>
<name>A0ABV8U9U8_9PROT</name>
<dbReference type="SMART" id="SM00530">
    <property type="entry name" value="HTH_XRE"/>
    <property type="match status" value="1"/>
</dbReference>
<sequence>MSRQLRAERRRAWRACDDADRLQHVLDGQRAAGRDGAIKHREGCVPALLLSPRGVTMAKKTRITNDIRTLRFMADEMTQAELARRIGVTRQTVIAIEQGRYSPSLEAAFQIAHVFGVPLEKVFQYPGPDDG</sequence>